<keyword evidence="2" id="KW-1185">Reference proteome</keyword>
<proteinExistence type="predicted"/>
<protein>
    <submittedName>
        <fullName evidence="1">Uncharacterized protein</fullName>
    </submittedName>
</protein>
<dbReference type="Proteomes" id="UP000482209">
    <property type="component" value="Unassembled WGS sequence"/>
</dbReference>
<sequence length="64" mass="7710">MFFYTYMNPNTEKLRKKYMDNPPEGMTSEDIRRMSEDNLLDMDYFLNEDDLFDDEAGVEGFYIS</sequence>
<comment type="caution">
    <text evidence="1">The sequence shown here is derived from an EMBL/GenBank/DDBJ whole genome shotgun (WGS) entry which is preliminary data.</text>
</comment>
<accession>A0A6L5XZW9</accession>
<organism evidence="1 2">
    <name type="scientific">Velocimicrobium porci</name>
    <dbReference type="NCBI Taxonomy" id="2606634"/>
    <lineage>
        <taxon>Bacteria</taxon>
        <taxon>Bacillati</taxon>
        <taxon>Bacillota</taxon>
        <taxon>Clostridia</taxon>
        <taxon>Lachnospirales</taxon>
        <taxon>Lachnospiraceae</taxon>
        <taxon>Velocimicrobium</taxon>
    </lineage>
</organism>
<name>A0A6L5XZW9_9FIRM</name>
<dbReference type="EMBL" id="VUMT01000015">
    <property type="protein sequence ID" value="MSS64272.1"/>
    <property type="molecule type" value="Genomic_DNA"/>
</dbReference>
<gene>
    <name evidence="1" type="ORF">FYJ58_10355</name>
</gene>
<reference evidence="1 2" key="1">
    <citation type="submission" date="2019-08" db="EMBL/GenBank/DDBJ databases">
        <title>In-depth cultivation of the pig gut microbiome towards novel bacterial diversity and tailored functional studies.</title>
        <authorList>
            <person name="Wylensek D."/>
            <person name="Hitch T.C.A."/>
            <person name="Clavel T."/>
        </authorList>
    </citation>
    <scope>NUCLEOTIDE SEQUENCE [LARGE SCALE GENOMIC DNA]</scope>
    <source>
        <strain evidence="1 2">WCA-693-APC-MOT-I</strain>
    </source>
</reference>
<evidence type="ECO:0000313" key="1">
    <source>
        <dbReference type="EMBL" id="MSS64272.1"/>
    </source>
</evidence>
<dbReference type="AlphaFoldDB" id="A0A6L5XZW9"/>
<evidence type="ECO:0000313" key="2">
    <source>
        <dbReference type="Proteomes" id="UP000482209"/>
    </source>
</evidence>